<dbReference type="Proteomes" id="UP000307956">
    <property type="component" value="Unassembled WGS sequence"/>
</dbReference>
<evidence type="ECO:0000256" key="1">
    <source>
        <dbReference type="SAM" id="Phobius"/>
    </source>
</evidence>
<name>A0A4S4ABG0_9RHOO</name>
<dbReference type="RefSeq" id="WP_136386760.1">
    <property type="nucleotide sequence ID" value="NZ_SSOD01000021.1"/>
</dbReference>
<dbReference type="AlphaFoldDB" id="A0A4S4ABG0"/>
<feature type="transmembrane region" description="Helical" evidence="1">
    <location>
        <begin position="6"/>
        <end position="32"/>
    </location>
</feature>
<gene>
    <name evidence="2" type="ORF">E6O51_19870</name>
</gene>
<dbReference type="OrthoDB" id="8967242at2"/>
<dbReference type="InterPro" id="IPR004714">
    <property type="entry name" value="Cyt_oxidase_maturation_cbb3"/>
</dbReference>
<dbReference type="Pfam" id="PF03597">
    <property type="entry name" value="FixS"/>
    <property type="match status" value="1"/>
</dbReference>
<comment type="caution">
    <text evidence="2">The sequence shown here is derived from an EMBL/GenBank/DDBJ whole genome shotgun (WGS) entry which is preliminary data.</text>
</comment>
<keyword evidence="3" id="KW-1185">Reference proteome</keyword>
<proteinExistence type="predicted"/>
<evidence type="ECO:0000313" key="2">
    <source>
        <dbReference type="EMBL" id="THF56252.1"/>
    </source>
</evidence>
<protein>
    <submittedName>
        <fullName evidence="2">Cbb3-type cytochrome oxidase assembly protein</fullName>
    </submittedName>
</protein>
<keyword evidence="1" id="KW-0472">Membrane</keyword>
<accession>A0A4S4ABG0</accession>
<keyword evidence="1" id="KW-1133">Transmembrane helix</keyword>
<organism evidence="2 3">
    <name type="scientific">Pseudothauera rhizosphaerae</name>
    <dbReference type="NCBI Taxonomy" id="2565932"/>
    <lineage>
        <taxon>Bacteria</taxon>
        <taxon>Pseudomonadati</taxon>
        <taxon>Pseudomonadota</taxon>
        <taxon>Betaproteobacteria</taxon>
        <taxon>Rhodocyclales</taxon>
        <taxon>Zoogloeaceae</taxon>
        <taxon>Pseudothauera</taxon>
    </lineage>
</organism>
<evidence type="ECO:0000313" key="3">
    <source>
        <dbReference type="Proteomes" id="UP000307956"/>
    </source>
</evidence>
<sequence>MLELTLIQFLVALCMGLGAVCVFVWAVLSGLFNDVEAIKYKAYRTEVSEDE</sequence>
<reference evidence="2 3" key="1">
    <citation type="submission" date="2019-04" db="EMBL/GenBank/DDBJ databases">
        <title>Azoarcus rhizosphaerae sp. nov. isolated from rhizosphere of Ficus religiosa.</title>
        <authorList>
            <person name="Lin S.-Y."/>
            <person name="Hameed A."/>
            <person name="Hsu Y.-H."/>
            <person name="Young C.-C."/>
        </authorList>
    </citation>
    <scope>NUCLEOTIDE SEQUENCE [LARGE SCALE GENOMIC DNA]</scope>
    <source>
        <strain evidence="2 3">CC-YHH848</strain>
    </source>
</reference>
<keyword evidence="1" id="KW-0812">Transmembrane</keyword>
<dbReference type="EMBL" id="SSOD01000021">
    <property type="protein sequence ID" value="THF56252.1"/>
    <property type="molecule type" value="Genomic_DNA"/>
</dbReference>